<dbReference type="InterPro" id="IPR036390">
    <property type="entry name" value="WH_DNA-bd_sf"/>
</dbReference>
<comment type="caution">
    <text evidence="5">The sequence shown here is derived from an EMBL/GenBank/DDBJ whole genome shotgun (WGS) entry which is preliminary data.</text>
</comment>
<feature type="domain" description="O-methyltransferase C-terminal" evidence="4">
    <location>
        <begin position="416"/>
        <end position="517"/>
    </location>
</feature>
<keyword evidence="2 5" id="KW-0808">Transferase</keyword>
<gene>
    <name evidence="5" type="ORF">ST47_g1904</name>
</gene>
<dbReference type="SUPFAM" id="SSF53335">
    <property type="entry name" value="S-adenosyl-L-methionine-dependent methyltransferases"/>
    <property type="match status" value="1"/>
</dbReference>
<dbReference type="Gene3D" id="3.40.50.150">
    <property type="entry name" value="Vaccinia Virus protein VP39"/>
    <property type="match status" value="1"/>
</dbReference>
<evidence type="ECO:0000259" key="4">
    <source>
        <dbReference type="Pfam" id="PF00891"/>
    </source>
</evidence>
<dbReference type="Pfam" id="PF00891">
    <property type="entry name" value="Methyltransf_2"/>
    <property type="match status" value="1"/>
</dbReference>
<reference evidence="5 6" key="1">
    <citation type="journal article" date="2016" name="Sci. Rep.">
        <title>Draft genome sequencing and secretome analysis of fungal phytopathogen Ascochyta rabiei provides insight into the necrotrophic effector repertoire.</title>
        <authorList>
            <person name="Verma S."/>
            <person name="Gazara R.K."/>
            <person name="Nizam S."/>
            <person name="Parween S."/>
            <person name="Chattopadhyay D."/>
            <person name="Verma P.K."/>
        </authorList>
    </citation>
    <scope>NUCLEOTIDE SEQUENCE [LARGE SCALE GENOMIC DNA]</scope>
    <source>
        <strain evidence="5 6">ArDII</strain>
    </source>
</reference>
<evidence type="ECO:0000256" key="1">
    <source>
        <dbReference type="ARBA" id="ARBA00022603"/>
    </source>
</evidence>
<dbReference type="Proteomes" id="UP000076837">
    <property type="component" value="Unassembled WGS sequence"/>
</dbReference>
<dbReference type="OrthoDB" id="2410195at2759"/>
<dbReference type="InterPro" id="IPR016461">
    <property type="entry name" value="COMT-like"/>
</dbReference>
<dbReference type="GO" id="GO:0008171">
    <property type="term" value="F:O-methyltransferase activity"/>
    <property type="evidence" value="ECO:0007669"/>
    <property type="project" value="InterPro"/>
</dbReference>
<dbReference type="PROSITE" id="PS51683">
    <property type="entry name" value="SAM_OMT_II"/>
    <property type="match status" value="1"/>
</dbReference>
<keyword evidence="3" id="KW-0949">S-adenosyl-L-methionine</keyword>
<dbReference type="SUPFAM" id="SSF46785">
    <property type="entry name" value="Winged helix' DNA-binding domain"/>
    <property type="match status" value="1"/>
</dbReference>
<evidence type="ECO:0000313" key="6">
    <source>
        <dbReference type="Proteomes" id="UP000076837"/>
    </source>
</evidence>
<proteinExistence type="predicted"/>
<dbReference type="InterPro" id="IPR001077">
    <property type="entry name" value="COMT_C"/>
</dbReference>
<dbReference type="Gene3D" id="3.30.530.20">
    <property type="match status" value="1"/>
</dbReference>
<evidence type="ECO:0000256" key="2">
    <source>
        <dbReference type="ARBA" id="ARBA00022679"/>
    </source>
</evidence>
<dbReference type="PANTHER" id="PTHR43712">
    <property type="entry name" value="PUTATIVE (AFU_ORTHOLOGUE AFUA_4G14580)-RELATED"/>
    <property type="match status" value="1"/>
</dbReference>
<dbReference type="AlphaFoldDB" id="A0A163KEN4"/>
<dbReference type="InterPro" id="IPR029063">
    <property type="entry name" value="SAM-dependent_MTases_sf"/>
</dbReference>
<dbReference type="PANTHER" id="PTHR43712:SF1">
    <property type="entry name" value="HYPOTHETICAL O-METHYLTRANSFERASE (EUROFUNG)-RELATED"/>
    <property type="match status" value="1"/>
</dbReference>
<dbReference type="Gene3D" id="1.10.10.10">
    <property type="entry name" value="Winged helix-like DNA-binding domain superfamily/Winged helix DNA-binding domain"/>
    <property type="match status" value="1"/>
</dbReference>
<name>A0A163KEN4_DIDRA</name>
<dbReference type="InterPro" id="IPR023393">
    <property type="entry name" value="START-like_dom_sf"/>
</dbReference>
<accession>A0A163KEN4</accession>
<evidence type="ECO:0000256" key="3">
    <source>
        <dbReference type="ARBA" id="ARBA00022691"/>
    </source>
</evidence>
<sequence length="523" mass="58436">MTEVVWPPKEGLSTPTVSVQNGVFATTGSALINAPASFIFDILLDTSTYSDWCTFVPKVVVDAQPHNAAQHNDGKADDRSSVLKLGTKFTFFAVMGEPGSRQTPTHLIISDMSTPLEPSSYIPPDTLEVSLVYTADLSTVYRVAWKGDKVDFFAKGLNTERFHEVIVRGQEKCEVRTWEVMGGVLAHTVKWLYRKTLDKKFDEWCAELKAFGEKTWATREQQRGNIRALYAHADAHERQNIQEQLRDVQRDIASNFDLVWGLGSGQMRWALVQIGIDLVVFATLSTNTNPIGLQYFLDATGASLTLLAHLLRSLVSFGLILETKKDTFTANGVSNAHAHPDVVGAFPYVTHLHALTAQALPRYLRDHKYQDMTDTKDLPFHLALGTDLPPFEWMRKHPEQMKAMGHAMRIEPDSALLVDVGGGFGQQSVAFKAQVASTTSRIVVQDVASTLAYTPRIDGIEFQEHDFFTPQTIKGAKYYNLRHILHDWTAEDSIHILQNLIPALSPESRIVIDEVIRPDTHVP</sequence>
<protein>
    <submittedName>
        <fullName evidence="5">O-methyltransferase</fullName>
    </submittedName>
</protein>
<keyword evidence="6" id="KW-1185">Reference proteome</keyword>
<keyword evidence="1 5" id="KW-0489">Methyltransferase</keyword>
<organism evidence="5 6">
    <name type="scientific">Didymella rabiei</name>
    <name type="common">Chickpea ascochyta blight fungus</name>
    <name type="synonym">Mycosphaerella rabiei</name>
    <dbReference type="NCBI Taxonomy" id="5454"/>
    <lineage>
        <taxon>Eukaryota</taxon>
        <taxon>Fungi</taxon>
        <taxon>Dikarya</taxon>
        <taxon>Ascomycota</taxon>
        <taxon>Pezizomycotina</taxon>
        <taxon>Dothideomycetes</taxon>
        <taxon>Pleosporomycetidae</taxon>
        <taxon>Pleosporales</taxon>
        <taxon>Pleosporineae</taxon>
        <taxon>Didymellaceae</taxon>
        <taxon>Ascochyta</taxon>
    </lineage>
</organism>
<dbReference type="CDD" id="cd07822">
    <property type="entry name" value="SRPBCC_4"/>
    <property type="match status" value="1"/>
</dbReference>
<evidence type="ECO:0000313" key="5">
    <source>
        <dbReference type="EMBL" id="KZM26947.1"/>
    </source>
</evidence>
<dbReference type="GO" id="GO:0032259">
    <property type="term" value="P:methylation"/>
    <property type="evidence" value="ECO:0007669"/>
    <property type="project" value="UniProtKB-KW"/>
</dbReference>
<dbReference type="InterPro" id="IPR036388">
    <property type="entry name" value="WH-like_DNA-bd_sf"/>
</dbReference>
<dbReference type="EMBL" id="JYNV01000083">
    <property type="protein sequence ID" value="KZM26947.1"/>
    <property type="molecule type" value="Genomic_DNA"/>
</dbReference>